<keyword evidence="1" id="KW-0732">Signal</keyword>
<organism evidence="2 3">
    <name type="scientific">Polychaeton citri CBS 116435</name>
    <dbReference type="NCBI Taxonomy" id="1314669"/>
    <lineage>
        <taxon>Eukaryota</taxon>
        <taxon>Fungi</taxon>
        <taxon>Dikarya</taxon>
        <taxon>Ascomycota</taxon>
        <taxon>Pezizomycotina</taxon>
        <taxon>Dothideomycetes</taxon>
        <taxon>Dothideomycetidae</taxon>
        <taxon>Capnodiales</taxon>
        <taxon>Capnodiaceae</taxon>
        <taxon>Polychaeton</taxon>
    </lineage>
</organism>
<accession>A0A9P4Q8H6</accession>
<evidence type="ECO:0000313" key="2">
    <source>
        <dbReference type="EMBL" id="KAF2720311.1"/>
    </source>
</evidence>
<evidence type="ECO:0000313" key="3">
    <source>
        <dbReference type="Proteomes" id="UP000799441"/>
    </source>
</evidence>
<sequence>MPWLALLYAFAGTRPLCLLLPYAQRYDGKARATSAIVGHCQLIAGVQPLYSDSARLPL</sequence>
<evidence type="ECO:0000256" key="1">
    <source>
        <dbReference type="SAM" id="SignalP"/>
    </source>
</evidence>
<dbReference type="AlphaFoldDB" id="A0A9P4Q8H6"/>
<gene>
    <name evidence="2" type="ORF">K431DRAFT_285967</name>
</gene>
<feature type="signal peptide" evidence="1">
    <location>
        <begin position="1"/>
        <end position="15"/>
    </location>
</feature>
<reference evidence="2" key="1">
    <citation type="journal article" date="2020" name="Stud. Mycol.">
        <title>101 Dothideomycetes genomes: a test case for predicting lifestyles and emergence of pathogens.</title>
        <authorList>
            <person name="Haridas S."/>
            <person name="Albert R."/>
            <person name="Binder M."/>
            <person name="Bloem J."/>
            <person name="Labutti K."/>
            <person name="Salamov A."/>
            <person name="Andreopoulos B."/>
            <person name="Baker S."/>
            <person name="Barry K."/>
            <person name="Bills G."/>
            <person name="Bluhm B."/>
            <person name="Cannon C."/>
            <person name="Castanera R."/>
            <person name="Culley D."/>
            <person name="Daum C."/>
            <person name="Ezra D."/>
            <person name="Gonzalez J."/>
            <person name="Henrissat B."/>
            <person name="Kuo A."/>
            <person name="Liang C."/>
            <person name="Lipzen A."/>
            <person name="Lutzoni F."/>
            <person name="Magnuson J."/>
            <person name="Mondo S."/>
            <person name="Nolan M."/>
            <person name="Ohm R."/>
            <person name="Pangilinan J."/>
            <person name="Park H.-J."/>
            <person name="Ramirez L."/>
            <person name="Alfaro M."/>
            <person name="Sun H."/>
            <person name="Tritt A."/>
            <person name="Yoshinaga Y."/>
            <person name="Zwiers L.-H."/>
            <person name="Turgeon B."/>
            <person name="Goodwin S."/>
            <person name="Spatafora J."/>
            <person name="Crous P."/>
            <person name="Grigoriev I."/>
        </authorList>
    </citation>
    <scope>NUCLEOTIDE SEQUENCE</scope>
    <source>
        <strain evidence="2">CBS 116435</strain>
    </source>
</reference>
<keyword evidence="3" id="KW-1185">Reference proteome</keyword>
<name>A0A9P4Q8H6_9PEZI</name>
<dbReference type="Proteomes" id="UP000799441">
    <property type="component" value="Unassembled WGS sequence"/>
</dbReference>
<feature type="chain" id="PRO_5040155461" evidence="1">
    <location>
        <begin position="16"/>
        <end position="58"/>
    </location>
</feature>
<comment type="caution">
    <text evidence="2">The sequence shown here is derived from an EMBL/GenBank/DDBJ whole genome shotgun (WGS) entry which is preliminary data.</text>
</comment>
<protein>
    <submittedName>
        <fullName evidence="2">Uncharacterized protein</fullName>
    </submittedName>
</protein>
<proteinExistence type="predicted"/>
<dbReference type="EMBL" id="MU003801">
    <property type="protein sequence ID" value="KAF2720311.1"/>
    <property type="molecule type" value="Genomic_DNA"/>
</dbReference>